<dbReference type="EMBL" id="BLIV01000007">
    <property type="protein sequence ID" value="GFE51635.1"/>
    <property type="molecule type" value="Genomic_DNA"/>
</dbReference>
<gene>
    <name evidence="1" type="ORF">So717_33880</name>
</gene>
<evidence type="ECO:0000313" key="2">
    <source>
        <dbReference type="Proteomes" id="UP000436522"/>
    </source>
</evidence>
<name>A0A640VXG0_9RHOB</name>
<dbReference type="Proteomes" id="UP000436522">
    <property type="component" value="Unassembled WGS sequence"/>
</dbReference>
<evidence type="ECO:0000313" key="1">
    <source>
        <dbReference type="EMBL" id="GFE51635.1"/>
    </source>
</evidence>
<dbReference type="RefSeq" id="WP_159979580.1">
    <property type="nucleotide sequence ID" value="NZ_BLIV01000007.1"/>
</dbReference>
<organism evidence="1 2">
    <name type="scientific">Roseobacter cerasinus</name>
    <dbReference type="NCBI Taxonomy" id="2602289"/>
    <lineage>
        <taxon>Bacteria</taxon>
        <taxon>Pseudomonadati</taxon>
        <taxon>Pseudomonadota</taxon>
        <taxon>Alphaproteobacteria</taxon>
        <taxon>Rhodobacterales</taxon>
        <taxon>Roseobacteraceae</taxon>
        <taxon>Roseobacter</taxon>
    </lineage>
</organism>
<accession>A0A640VXG0</accession>
<comment type="caution">
    <text evidence="1">The sequence shown here is derived from an EMBL/GenBank/DDBJ whole genome shotgun (WGS) entry which is preliminary data.</text>
</comment>
<proteinExistence type="predicted"/>
<protein>
    <submittedName>
        <fullName evidence="1">Uncharacterized protein</fullName>
    </submittedName>
</protein>
<reference evidence="1 2" key="1">
    <citation type="submission" date="2019-12" db="EMBL/GenBank/DDBJ databases">
        <title>Roseobacter cerasinus sp. nov., isolated from seawater around aquaculture.</title>
        <authorList>
            <person name="Muramatsu S."/>
            <person name="Takabe Y."/>
            <person name="Mori K."/>
            <person name="Takaichi S."/>
            <person name="Hanada S."/>
        </authorList>
    </citation>
    <scope>NUCLEOTIDE SEQUENCE [LARGE SCALE GENOMIC DNA]</scope>
    <source>
        <strain evidence="1 2">AI77</strain>
    </source>
</reference>
<keyword evidence="2" id="KW-1185">Reference proteome</keyword>
<sequence length="230" mass="25286">MTTLITRLFEDQEKARYVKERAVFMGVPSRDMSVITKGSAEDDAGLTAKMQAAGVDDSALGTYLAHVKEGQAVFAVRATYKPLMAATKMRELLAKHDPLEAGNVVEDRFVPDGPQKASSILTEHPHFLTVPMHRTGYEGGPVTAGLGWPMLRARKPSNSVMKGGKFMSRSFWPMPLVSDKPRKTSVIEGGRHMSKSFWPMPLISRKPRKNSVIRGGDLPLSRALGWPPVS</sequence>
<dbReference type="AlphaFoldDB" id="A0A640VXG0"/>
<dbReference type="OrthoDB" id="7867222at2"/>